<protein>
    <submittedName>
        <fullName evidence="2">Uncharacterized protein</fullName>
    </submittedName>
</protein>
<dbReference type="HOGENOM" id="CLU_174836_0_0_10"/>
<dbReference type="AlphaFoldDB" id="H6L5F6"/>
<keyword evidence="3" id="KW-1185">Reference proteome</keyword>
<dbReference type="STRING" id="984262.SGRA_2444"/>
<dbReference type="EMBL" id="CP002831">
    <property type="protein sequence ID" value="AFC25172.1"/>
    <property type="molecule type" value="Genomic_DNA"/>
</dbReference>
<feature type="region of interest" description="Disordered" evidence="1">
    <location>
        <begin position="45"/>
        <end position="87"/>
    </location>
</feature>
<accession>H6L5F6</accession>
<evidence type="ECO:0000256" key="1">
    <source>
        <dbReference type="SAM" id="MobiDB-lite"/>
    </source>
</evidence>
<gene>
    <name evidence="2" type="ordered locus">SGRA_2444</name>
</gene>
<evidence type="ECO:0000313" key="3">
    <source>
        <dbReference type="Proteomes" id="UP000007519"/>
    </source>
</evidence>
<name>H6L5F6_SAPGL</name>
<proteinExistence type="predicted"/>
<organism evidence="2 3">
    <name type="scientific">Saprospira grandis (strain Lewin)</name>
    <dbReference type="NCBI Taxonomy" id="984262"/>
    <lineage>
        <taxon>Bacteria</taxon>
        <taxon>Pseudomonadati</taxon>
        <taxon>Bacteroidota</taxon>
        <taxon>Saprospiria</taxon>
        <taxon>Saprospirales</taxon>
        <taxon>Saprospiraceae</taxon>
        <taxon>Saprospira</taxon>
    </lineage>
</organism>
<dbReference type="Proteomes" id="UP000007519">
    <property type="component" value="Chromosome"/>
</dbReference>
<feature type="compositionally biased region" description="Polar residues" evidence="1">
    <location>
        <begin position="49"/>
        <end position="72"/>
    </location>
</feature>
<reference evidence="2 3" key="1">
    <citation type="journal article" date="2012" name="Stand. Genomic Sci.">
        <title>Complete genome sequencing and analysis of Saprospira grandis str. Lewin, a predatory marine bacterium.</title>
        <authorList>
            <person name="Saw J.H."/>
            <person name="Yuryev A."/>
            <person name="Kanbe M."/>
            <person name="Hou S."/>
            <person name="Young A.G."/>
            <person name="Aizawa S."/>
            <person name="Alam M."/>
        </authorList>
    </citation>
    <scope>NUCLEOTIDE SEQUENCE [LARGE SCALE GENOMIC DNA]</scope>
    <source>
        <strain evidence="2 3">Lewin</strain>
    </source>
</reference>
<dbReference type="KEGG" id="sgn:SGRA_2444"/>
<evidence type="ECO:0000313" key="2">
    <source>
        <dbReference type="EMBL" id="AFC25172.1"/>
    </source>
</evidence>
<sequence>MKKGEGIRFSGPAAFKLQAKGWPKSSLVVPKLAAGFNLQLWPKAKRPSDVQQWPSGQTQRAQPAQGRANSELRNVAPTSVARRRPQKNRTRIGYSIIAYVPLWKLQLR</sequence>